<keyword evidence="1" id="KW-0812">Transmembrane</keyword>
<evidence type="ECO:0000313" key="3">
    <source>
        <dbReference type="Proteomes" id="UP000252995"/>
    </source>
</evidence>
<dbReference type="EMBL" id="QNRO01000024">
    <property type="protein sequence ID" value="RBP25060.1"/>
    <property type="molecule type" value="Genomic_DNA"/>
</dbReference>
<reference evidence="2 3" key="1">
    <citation type="submission" date="2018-06" db="EMBL/GenBank/DDBJ databases">
        <title>Freshwater and sediment microbial communities from various areas in North America, analyzing microbe dynamics in response to fracking.</title>
        <authorList>
            <person name="Lamendella R."/>
        </authorList>
    </citation>
    <scope>NUCLEOTIDE SEQUENCE [LARGE SCALE GENOMIC DNA]</scope>
    <source>
        <strain evidence="2 3">114J</strain>
    </source>
</reference>
<accession>A0A366GFI4</accession>
<evidence type="ECO:0000313" key="2">
    <source>
        <dbReference type="EMBL" id="RBP25060.1"/>
    </source>
</evidence>
<dbReference type="Proteomes" id="UP000252995">
    <property type="component" value="Unassembled WGS sequence"/>
</dbReference>
<keyword evidence="1" id="KW-0472">Membrane</keyword>
<comment type="caution">
    <text evidence="2">The sequence shown here is derived from an EMBL/GenBank/DDBJ whole genome shotgun (WGS) entry which is preliminary data.</text>
</comment>
<keyword evidence="1" id="KW-1133">Transmembrane helix</keyword>
<protein>
    <submittedName>
        <fullName evidence="2">Uncharacterized protein</fullName>
    </submittedName>
</protein>
<gene>
    <name evidence="2" type="ORF">DET50_12453</name>
</gene>
<name>A0A366GFI4_9GAMM</name>
<organism evidence="2 3">
    <name type="scientific">Marinobacter pelagius</name>
    <dbReference type="NCBI Taxonomy" id="379482"/>
    <lineage>
        <taxon>Bacteria</taxon>
        <taxon>Pseudomonadati</taxon>
        <taxon>Pseudomonadota</taxon>
        <taxon>Gammaproteobacteria</taxon>
        <taxon>Pseudomonadales</taxon>
        <taxon>Marinobacteraceae</taxon>
        <taxon>Marinobacter</taxon>
    </lineage>
</organism>
<proteinExistence type="predicted"/>
<feature type="transmembrane region" description="Helical" evidence="1">
    <location>
        <begin position="21"/>
        <end position="41"/>
    </location>
</feature>
<dbReference type="RefSeq" id="WP_113863899.1">
    <property type="nucleotide sequence ID" value="NZ_QNRO01000024.1"/>
</dbReference>
<dbReference type="AlphaFoldDB" id="A0A366GFI4"/>
<sequence>MKRFNARQAFRKPVNAFKQKGASALEYMILAAAIIVILGVLSTNDTVKDAVESAFESVFSQAESEITGE</sequence>
<evidence type="ECO:0000256" key="1">
    <source>
        <dbReference type="SAM" id="Phobius"/>
    </source>
</evidence>